<comment type="subcellular location">
    <subcellularLocation>
        <location evidence="3">Nucleus</location>
        <location evidence="3">PML body</location>
    </subcellularLocation>
</comment>
<dbReference type="PANTHER" id="PTHR15822:SF4">
    <property type="entry name" value="TYROSYL-DNA PHOSPHODIESTERASE 2"/>
    <property type="match status" value="1"/>
</dbReference>
<dbReference type="PANTHER" id="PTHR15822">
    <property type="entry name" value="TRAF AND TNF RECEPTOR-ASSOCIATED PROTEIN"/>
    <property type="match status" value="1"/>
</dbReference>
<evidence type="ECO:0000256" key="10">
    <source>
        <dbReference type="ARBA" id="ARBA00023242"/>
    </source>
</evidence>
<comment type="cofactor">
    <cofactor evidence="2">
        <name>Mg(2+)</name>
        <dbReference type="ChEBI" id="CHEBI:18420"/>
    </cofactor>
</comment>
<keyword evidence="10" id="KW-0539">Nucleus</keyword>
<dbReference type="Gene3D" id="3.60.10.10">
    <property type="entry name" value="Endonuclease/exonuclease/phosphatase"/>
    <property type="match status" value="1"/>
</dbReference>
<dbReference type="Pfam" id="PF03372">
    <property type="entry name" value="Exo_endo_phos"/>
    <property type="match status" value="1"/>
</dbReference>
<keyword evidence="9" id="KW-0234">DNA repair</keyword>
<dbReference type="Proteomes" id="UP001142393">
    <property type="component" value="Unassembled WGS sequence"/>
</dbReference>
<gene>
    <name evidence="12" type="ORF">DFH05DRAFT_1494970</name>
</gene>
<evidence type="ECO:0000256" key="5">
    <source>
        <dbReference type="ARBA" id="ARBA00022723"/>
    </source>
</evidence>
<evidence type="ECO:0000256" key="9">
    <source>
        <dbReference type="ARBA" id="ARBA00023204"/>
    </source>
</evidence>
<dbReference type="GO" id="GO:0004519">
    <property type="term" value="F:endonuclease activity"/>
    <property type="evidence" value="ECO:0007669"/>
    <property type="project" value="UniProtKB-KW"/>
</dbReference>
<evidence type="ECO:0000256" key="2">
    <source>
        <dbReference type="ARBA" id="ARBA00001946"/>
    </source>
</evidence>
<sequence length="319" mass="36737">MSYNYGGSSSIFQPHKLHDLKFYYFHRRKNCWKHYKIQRETEQRPRHHDLLIITWNLDFMGRRVDERTIGAIDHLSKVVLKGNSPPPCVILLQEVHDKALDVLLAHSWIQSHFFVVPIDSMKWPNTTYGNVTLIERSVSIQEAGILPYEPTTQMYRNALVTDIRLAPLEPELYEGRRDLTIRIVNTHLESLMQGRAAEYRAAQLAICVELLQMEDPAAYGGIIGGDFNAIDKDSARQIREHGLVDPGEPSEFADPKKSHTWGFHETRPLKFPTCRMDKIVFTPRGEFTVDPPVIFGQDAKTEEDEWVSDHYGLLTKLSV</sequence>
<dbReference type="AlphaFoldDB" id="A0A9W8P0F1"/>
<comment type="caution">
    <text evidence="12">The sequence shown here is derived from an EMBL/GenBank/DDBJ whole genome shotgun (WGS) entry which is preliminary data.</text>
</comment>
<keyword evidence="13" id="KW-1185">Reference proteome</keyword>
<evidence type="ECO:0000256" key="1">
    <source>
        <dbReference type="ARBA" id="ARBA00001936"/>
    </source>
</evidence>
<evidence type="ECO:0000313" key="13">
    <source>
        <dbReference type="Proteomes" id="UP001142393"/>
    </source>
</evidence>
<keyword evidence="6" id="KW-0227">DNA damage</keyword>
<dbReference type="InterPro" id="IPR005135">
    <property type="entry name" value="Endo/exonuclease/phosphatase"/>
</dbReference>
<dbReference type="GO" id="GO:0005737">
    <property type="term" value="C:cytoplasm"/>
    <property type="evidence" value="ECO:0007669"/>
    <property type="project" value="TreeGrafter"/>
</dbReference>
<name>A0A9W8P0F1_9AGAR</name>
<dbReference type="InterPro" id="IPR051547">
    <property type="entry name" value="TDP2-like"/>
</dbReference>
<dbReference type="InterPro" id="IPR036691">
    <property type="entry name" value="Endo/exonu/phosph_ase_sf"/>
</dbReference>
<dbReference type="EMBL" id="JANVFU010000007">
    <property type="protein sequence ID" value="KAJ3744392.1"/>
    <property type="molecule type" value="Genomic_DNA"/>
</dbReference>
<evidence type="ECO:0000256" key="4">
    <source>
        <dbReference type="ARBA" id="ARBA00022722"/>
    </source>
</evidence>
<keyword evidence="8" id="KW-0460">Magnesium</keyword>
<evidence type="ECO:0000256" key="7">
    <source>
        <dbReference type="ARBA" id="ARBA00022801"/>
    </source>
</evidence>
<keyword evidence="7" id="KW-0378">Hydrolase</keyword>
<comment type="cofactor">
    <cofactor evidence="1">
        <name>Mn(2+)</name>
        <dbReference type="ChEBI" id="CHEBI:29035"/>
    </cofactor>
</comment>
<feature type="domain" description="Endonuclease/exonuclease/phosphatase" evidence="11">
    <location>
        <begin position="54"/>
        <end position="310"/>
    </location>
</feature>
<keyword evidence="12" id="KW-0255">Endonuclease</keyword>
<proteinExistence type="predicted"/>
<keyword evidence="4" id="KW-0540">Nuclease</keyword>
<dbReference type="CDD" id="cd09080">
    <property type="entry name" value="TDP2"/>
    <property type="match status" value="1"/>
</dbReference>
<organism evidence="12 13">
    <name type="scientific">Lentinula detonsa</name>
    <dbReference type="NCBI Taxonomy" id="2804962"/>
    <lineage>
        <taxon>Eukaryota</taxon>
        <taxon>Fungi</taxon>
        <taxon>Dikarya</taxon>
        <taxon>Basidiomycota</taxon>
        <taxon>Agaricomycotina</taxon>
        <taxon>Agaricomycetes</taxon>
        <taxon>Agaricomycetidae</taxon>
        <taxon>Agaricales</taxon>
        <taxon>Marasmiineae</taxon>
        <taxon>Omphalotaceae</taxon>
        <taxon>Lentinula</taxon>
    </lineage>
</organism>
<evidence type="ECO:0000313" key="12">
    <source>
        <dbReference type="EMBL" id="KAJ3744392.1"/>
    </source>
</evidence>
<evidence type="ECO:0000259" key="11">
    <source>
        <dbReference type="Pfam" id="PF03372"/>
    </source>
</evidence>
<evidence type="ECO:0000256" key="3">
    <source>
        <dbReference type="ARBA" id="ARBA00004322"/>
    </source>
</evidence>
<evidence type="ECO:0000256" key="8">
    <source>
        <dbReference type="ARBA" id="ARBA00022842"/>
    </source>
</evidence>
<dbReference type="SUPFAM" id="SSF56219">
    <property type="entry name" value="DNase I-like"/>
    <property type="match status" value="1"/>
</dbReference>
<evidence type="ECO:0000256" key="6">
    <source>
        <dbReference type="ARBA" id="ARBA00022763"/>
    </source>
</evidence>
<protein>
    <submittedName>
        <fullName evidence="12">Endonuclease/exonuclease/phosphatase</fullName>
    </submittedName>
</protein>
<accession>A0A9W8P0F1</accession>
<dbReference type="GO" id="GO:0003697">
    <property type="term" value="F:single-stranded DNA binding"/>
    <property type="evidence" value="ECO:0007669"/>
    <property type="project" value="TreeGrafter"/>
</dbReference>
<dbReference type="GO" id="GO:0046872">
    <property type="term" value="F:metal ion binding"/>
    <property type="evidence" value="ECO:0007669"/>
    <property type="project" value="UniProtKB-KW"/>
</dbReference>
<reference evidence="12 13" key="1">
    <citation type="journal article" date="2023" name="Proc. Natl. Acad. Sci. U.S.A.">
        <title>A global phylogenomic analysis of the shiitake genus Lentinula.</title>
        <authorList>
            <person name="Sierra-Patev S."/>
            <person name="Min B."/>
            <person name="Naranjo-Ortiz M."/>
            <person name="Looney B."/>
            <person name="Konkel Z."/>
            <person name="Slot J.C."/>
            <person name="Sakamoto Y."/>
            <person name="Steenwyk J.L."/>
            <person name="Rokas A."/>
            <person name="Carro J."/>
            <person name="Camarero S."/>
            <person name="Ferreira P."/>
            <person name="Molpeceres G."/>
            <person name="Ruiz-Duenas F.J."/>
            <person name="Serrano A."/>
            <person name="Henrissat B."/>
            <person name="Drula E."/>
            <person name="Hughes K.W."/>
            <person name="Mata J.L."/>
            <person name="Ishikawa N.K."/>
            <person name="Vargas-Isla R."/>
            <person name="Ushijima S."/>
            <person name="Smith C.A."/>
            <person name="Donoghue J."/>
            <person name="Ahrendt S."/>
            <person name="Andreopoulos W."/>
            <person name="He G."/>
            <person name="LaButti K."/>
            <person name="Lipzen A."/>
            <person name="Ng V."/>
            <person name="Riley R."/>
            <person name="Sandor L."/>
            <person name="Barry K."/>
            <person name="Martinez A.T."/>
            <person name="Xiao Y."/>
            <person name="Gibbons J.G."/>
            <person name="Terashima K."/>
            <person name="Grigoriev I.V."/>
            <person name="Hibbett D."/>
        </authorList>
    </citation>
    <scope>NUCLEOTIDE SEQUENCE [LARGE SCALE GENOMIC DNA]</scope>
    <source>
        <strain evidence="12 13">TFB7810</strain>
    </source>
</reference>
<keyword evidence="5" id="KW-0479">Metal-binding</keyword>
<dbReference type="GO" id="GO:0070260">
    <property type="term" value="F:5'-tyrosyl-DNA phosphodiesterase activity"/>
    <property type="evidence" value="ECO:0007669"/>
    <property type="project" value="TreeGrafter"/>
</dbReference>
<dbReference type="GO" id="GO:0006302">
    <property type="term" value="P:double-strand break repair"/>
    <property type="evidence" value="ECO:0007669"/>
    <property type="project" value="TreeGrafter"/>
</dbReference>